<dbReference type="Proteomes" id="UP000054248">
    <property type="component" value="Unassembled WGS sequence"/>
</dbReference>
<dbReference type="PROSITE" id="PS51253">
    <property type="entry name" value="HTH_CENPB"/>
    <property type="match status" value="1"/>
</dbReference>
<sequence length="402" mass="45640">MPKARTITSEKRKANAVKEAAKIAARKAVLDQWNKPVDERRSIGQIAKEFGVDHSVLSRLAKGQPTMGEFNAGKQLLTPAEEHTIVDFLIGMGKRSFPLTHRMIMEKSYHILSAKFGPTVEIGQLWVTRFLHRHSRLSIYHATPLEQNRAIGMNPEAYKDYVETVDELFTLHNPPQSNILGMDEVGINSGIFSRQLVVGEAGQRHQHLQKNGERKNTTCIETIMGDGTVLRPMVIFKGKYRMSSWSEVNPNNANVTVSSRGYITNEIGVEYIRDFHRQTAHLCHDLGPRFLFVDGHSSHCTLEFLEFAVAHNIIVISYPPHTTHWLQGLDVACFGPLKIYWSQECDKFWRATGKRVNNDTFLLVYSRARAQAFTVDTIKSAWRLIPFRKDFFHAESDALAPA</sequence>
<dbReference type="STRING" id="1051891.A0A0C3Q8M2"/>
<reference evidence="3 4" key="1">
    <citation type="submission" date="2014-04" db="EMBL/GenBank/DDBJ databases">
        <authorList>
            <consortium name="DOE Joint Genome Institute"/>
            <person name="Kuo A."/>
            <person name="Girlanda M."/>
            <person name="Perotto S."/>
            <person name="Kohler A."/>
            <person name="Nagy L.G."/>
            <person name="Floudas D."/>
            <person name="Copeland A."/>
            <person name="Barry K.W."/>
            <person name="Cichocki N."/>
            <person name="Veneault-Fourrey C."/>
            <person name="LaButti K."/>
            <person name="Lindquist E.A."/>
            <person name="Lipzen A."/>
            <person name="Lundell T."/>
            <person name="Morin E."/>
            <person name="Murat C."/>
            <person name="Sun H."/>
            <person name="Tunlid A."/>
            <person name="Henrissat B."/>
            <person name="Grigoriev I.V."/>
            <person name="Hibbett D.S."/>
            <person name="Martin F."/>
            <person name="Nordberg H.P."/>
            <person name="Cantor M.N."/>
            <person name="Hua S.X."/>
        </authorList>
    </citation>
    <scope>NUCLEOTIDE SEQUENCE [LARGE SCALE GENOMIC DNA]</scope>
    <source>
        <strain evidence="3 4">MUT 4182</strain>
    </source>
</reference>
<evidence type="ECO:0000313" key="4">
    <source>
        <dbReference type="Proteomes" id="UP000054248"/>
    </source>
</evidence>
<feature type="domain" description="HTH CENPB-type" evidence="2">
    <location>
        <begin position="69"/>
        <end position="140"/>
    </location>
</feature>
<organism evidence="3 4">
    <name type="scientific">Tulasnella calospora MUT 4182</name>
    <dbReference type="NCBI Taxonomy" id="1051891"/>
    <lineage>
        <taxon>Eukaryota</taxon>
        <taxon>Fungi</taxon>
        <taxon>Dikarya</taxon>
        <taxon>Basidiomycota</taxon>
        <taxon>Agaricomycotina</taxon>
        <taxon>Agaricomycetes</taxon>
        <taxon>Cantharellales</taxon>
        <taxon>Tulasnellaceae</taxon>
        <taxon>Tulasnella</taxon>
    </lineage>
</organism>
<name>A0A0C3Q8M2_9AGAM</name>
<protein>
    <recommendedName>
        <fullName evidence="2">HTH CENPB-type domain-containing protein</fullName>
    </recommendedName>
</protein>
<dbReference type="PANTHER" id="PTHR19303">
    <property type="entry name" value="TRANSPOSON"/>
    <property type="match status" value="1"/>
</dbReference>
<dbReference type="AlphaFoldDB" id="A0A0C3Q8M2"/>
<keyword evidence="1" id="KW-0238">DNA-binding</keyword>
<dbReference type="Pfam" id="PF03184">
    <property type="entry name" value="DDE_1"/>
    <property type="match status" value="1"/>
</dbReference>
<reference evidence="4" key="2">
    <citation type="submission" date="2015-01" db="EMBL/GenBank/DDBJ databases">
        <title>Evolutionary Origins and Diversification of the Mycorrhizal Mutualists.</title>
        <authorList>
            <consortium name="DOE Joint Genome Institute"/>
            <consortium name="Mycorrhizal Genomics Consortium"/>
            <person name="Kohler A."/>
            <person name="Kuo A."/>
            <person name="Nagy L.G."/>
            <person name="Floudas D."/>
            <person name="Copeland A."/>
            <person name="Barry K.W."/>
            <person name="Cichocki N."/>
            <person name="Veneault-Fourrey C."/>
            <person name="LaButti K."/>
            <person name="Lindquist E.A."/>
            <person name="Lipzen A."/>
            <person name="Lundell T."/>
            <person name="Morin E."/>
            <person name="Murat C."/>
            <person name="Riley R."/>
            <person name="Ohm R."/>
            <person name="Sun H."/>
            <person name="Tunlid A."/>
            <person name="Henrissat B."/>
            <person name="Grigoriev I.V."/>
            <person name="Hibbett D.S."/>
            <person name="Martin F."/>
        </authorList>
    </citation>
    <scope>NUCLEOTIDE SEQUENCE [LARGE SCALE GENOMIC DNA]</scope>
    <source>
        <strain evidence="4">MUT 4182</strain>
    </source>
</reference>
<keyword evidence="4" id="KW-1185">Reference proteome</keyword>
<dbReference type="OrthoDB" id="2917041at2759"/>
<evidence type="ECO:0000313" key="3">
    <source>
        <dbReference type="EMBL" id="KIO20701.1"/>
    </source>
</evidence>
<dbReference type="GO" id="GO:0005634">
    <property type="term" value="C:nucleus"/>
    <property type="evidence" value="ECO:0007669"/>
    <property type="project" value="TreeGrafter"/>
</dbReference>
<dbReference type="EMBL" id="KN823165">
    <property type="protein sequence ID" value="KIO20701.1"/>
    <property type="molecule type" value="Genomic_DNA"/>
</dbReference>
<dbReference type="GO" id="GO:0003677">
    <property type="term" value="F:DNA binding"/>
    <property type="evidence" value="ECO:0007669"/>
    <property type="project" value="UniProtKB-KW"/>
</dbReference>
<dbReference type="InterPro" id="IPR004875">
    <property type="entry name" value="DDE_SF_endonuclease_dom"/>
</dbReference>
<dbReference type="HOGENOM" id="CLU_013929_2_0_1"/>
<dbReference type="PANTHER" id="PTHR19303:SF74">
    <property type="entry name" value="POGO TRANSPOSABLE ELEMENT WITH KRAB DOMAIN"/>
    <property type="match status" value="1"/>
</dbReference>
<evidence type="ECO:0000256" key="1">
    <source>
        <dbReference type="ARBA" id="ARBA00023125"/>
    </source>
</evidence>
<gene>
    <name evidence="3" type="ORF">M407DRAFT_81291</name>
</gene>
<proteinExistence type="predicted"/>
<dbReference type="InterPro" id="IPR006600">
    <property type="entry name" value="HTH_CenpB_DNA-bd_dom"/>
</dbReference>
<accession>A0A0C3Q8M2</accession>
<evidence type="ECO:0000259" key="2">
    <source>
        <dbReference type="PROSITE" id="PS51253"/>
    </source>
</evidence>
<dbReference type="InterPro" id="IPR050863">
    <property type="entry name" value="CenT-Element_Derived"/>
</dbReference>